<feature type="compositionally biased region" description="Basic and acidic residues" evidence="7">
    <location>
        <begin position="378"/>
        <end position="392"/>
    </location>
</feature>
<feature type="transmembrane region" description="Helical" evidence="8">
    <location>
        <begin position="172"/>
        <end position="194"/>
    </location>
</feature>
<name>A0ABT6JQ26_9GAMM</name>
<feature type="transmembrane region" description="Helical" evidence="8">
    <location>
        <begin position="560"/>
        <end position="581"/>
    </location>
</feature>
<evidence type="ECO:0000313" key="10">
    <source>
        <dbReference type="EMBL" id="MDH5832789.1"/>
    </source>
</evidence>
<dbReference type="PANTHER" id="PTHR43652:SF2">
    <property type="entry name" value="BASIC AMINO ACID ANTIPORTER YFCC-RELATED"/>
    <property type="match status" value="1"/>
</dbReference>
<keyword evidence="3 8" id="KW-0812">Transmembrane</keyword>
<feature type="compositionally biased region" description="Basic and acidic residues" evidence="7">
    <location>
        <begin position="341"/>
        <end position="364"/>
    </location>
</feature>
<evidence type="ECO:0000256" key="8">
    <source>
        <dbReference type="SAM" id="Phobius"/>
    </source>
</evidence>
<evidence type="ECO:0000313" key="11">
    <source>
        <dbReference type="Proteomes" id="UP001156873"/>
    </source>
</evidence>
<dbReference type="PANTHER" id="PTHR43652">
    <property type="entry name" value="BASIC AMINO ACID ANTIPORTER YFCC-RELATED"/>
    <property type="match status" value="1"/>
</dbReference>
<dbReference type="InterPro" id="IPR006037">
    <property type="entry name" value="RCK_C"/>
</dbReference>
<dbReference type="RefSeq" id="WP_280576965.1">
    <property type="nucleotide sequence ID" value="NZ_JARXRO010000009.1"/>
</dbReference>
<feature type="domain" description="RCK C-terminal" evidence="9">
    <location>
        <begin position="204"/>
        <end position="291"/>
    </location>
</feature>
<evidence type="ECO:0000256" key="3">
    <source>
        <dbReference type="ARBA" id="ARBA00022692"/>
    </source>
</evidence>
<sequence length="675" mass="70437">MQTDQILIIAILASTVAAFLWGRWRHDLVAGGALMACVLAGVVAPEQAFAGFGHPAVITVACVLVLSRGLQTSGAVDALARVALPAKAGPMLSIAALTALAAVLSGFMNNVGALALLMPVALQIARKRKLAPGQVLMPLAFGSILGGMTTLIGTPPNLIVSGYRASTGEAPFAMFDFSPVGVAVAGAGVLLIVLGGWKLVPVRREAAAEGFDPGAYLTEVRVPEGARAVGRTLSEIERSLDQHDAQVLGIVQAEFRVHAPHPSRVVRAGDVLVIEADAEALSNLLSELGLKLEEDVPPPQDRDDTDDADSDAPGDARGDHGAHARDEGRAPAPVTVTDSTTRLRERRGGDAEADRSRDVRRASAEDANDEDDGAGDDDGPRARDPGRTPHEEIVLQEIVVLPGSGLSGRSATELDLRTHHGINVLAISRAGIRSRRRLRSQRFQEGDLLLVQGTQAAISGFAAQFGAVPLAERALRMPDRRKAITASLVLAAAIALTAFGLLPAAVAFALGVVASMALRTVPPREVYEAVDWPVIVLLAALIPVAGAMESTGTADLLARGLFDSVAQGHPVLGLVLVMVVTMTLSDLMNNAATAAVMCPIAVGAATTLGVDPDPYLMAVAIGASCAFLTPIGHQNNTLILGPGGFRFSDYWRLGLPVQLVVLVVSIPLLLRVWPL</sequence>
<keyword evidence="4" id="KW-0677">Repeat</keyword>
<evidence type="ECO:0000256" key="7">
    <source>
        <dbReference type="SAM" id="MobiDB-lite"/>
    </source>
</evidence>
<dbReference type="InterPro" id="IPR004680">
    <property type="entry name" value="Cit_transptr-like_dom"/>
</dbReference>
<dbReference type="Pfam" id="PF02080">
    <property type="entry name" value="TrkA_C"/>
    <property type="match status" value="2"/>
</dbReference>
<feature type="transmembrane region" description="Helical" evidence="8">
    <location>
        <begin position="91"/>
        <end position="118"/>
    </location>
</feature>
<feature type="compositionally biased region" description="Acidic residues" evidence="7">
    <location>
        <begin position="366"/>
        <end position="377"/>
    </location>
</feature>
<feature type="transmembrane region" description="Helical" evidence="8">
    <location>
        <begin position="587"/>
        <end position="608"/>
    </location>
</feature>
<feature type="transmembrane region" description="Helical" evidence="8">
    <location>
        <begin position="130"/>
        <end position="152"/>
    </location>
</feature>
<organism evidence="10 11">
    <name type="scientific">Luteimonas kalidii</name>
    <dbReference type="NCBI Taxonomy" id="3042025"/>
    <lineage>
        <taxon>Bacteria</taxon>
        <taxon>Pseudomonadati</taxon>
        <taxon>Pseudomonadota</taxon>
        <taxon>Gammaproteobacteria</taxon>
        <taxon>Lysobacterales</taxon>
        <taxon>Lysobacteraceae</taxon>
        <taxon>Luteimonas</taxon>
    </lineage>
</organism>
<feature type="transmembrane region" description="Helical" evidence="8">
    <location>
        <begin position="483"/>
        <end position="510"/>
    </location>
</feature>
<dbReference type="Gene3D" id="3.30.70.1450">
    <property type="entry name" value="Regulator of K+ conductance, C-terminal domain"/>
    <property type="match status" value="2"/>
</dbReference>
<dbReference type="InterPro" id="IPR051679">
    <property type="entry name" value="DASS-Related_Transporters"/>
</dbReference>
<proteinExistence type="predicted"/>
<dbReference type="SUPFAM" id="SSF116726">
    <property type="entry name" value="TrkA C-terminal domain-like"/>
    <property type="match status" value="2"/>
</dbReference>
<evidence type="ECO:0000256" key="1">
    <source>
        <dbReference type="ARBA" id="ARBA00004141"/>
    </source>
</evidence>
<evidence type="ECO:0000259" key="9">
    <source>
        <dbReference type="PROSITE" id="PS51202"/>
    </source>
</evidence>
<dbReference type="InterPro" id="IPR036721">
    <property type="entry name" value="RCK_C_sf"/>
</dbReference>
<evidence type="ECO:0000256" key="6">
    <source>
        <dbReference type="ARBA" id="ARBA00023136"/>
    </source>
</evidence>
<keyword evidence="5 8" id="KW-1133">Transmembrane helix</keyword>
<feature type="compositionally biased region" description="Acidic residues" evidence="7">
    <location>
        <begin position="303"/>
        <end position="312"/>
    </location>
</feature>
<accession>A0ABT6JQ26</accession>
<reference evidence="10 11" key="1">
    <citation type="submission" date="2023-04" db="EMBL/GenBank/DDBJ databases">
        <title>Luteimonas sp. M1R5S59.</title>
        <authorList>
            <person name="Sun J.-Q."/>
        </authorList>
    </citation>
    <scope>NUCLEOTIDE SEQUENCE [LARGE SCALE GENOMIC DNA]</scope>
    <source>
        <strain evidence="10 11">M1R5S59</strain>
    </source>
</reference>
<dbReference type="PROSITE" id="PS51202">
    <property type="entry name" value="RCK_C"/>
    <property type="match status" value="2"/>
</dbReference>
<dbReference type="EMBL" id="JARXRO010000009">
    <property type="protein sequence ID" value="MDH5832789.1"/>
    <property type="molecule type" value="Genomic_DNA"/>
</dbReference>
<evidence type="ECO:0000256" key="4">
    <source>
        <dbReference type="ARBA" id="ARBA00022737"/>
    </source>
</evidence>
<comment type="caution">
    <text evidence="10">The sequence shown here is derived from an EMBL/GenBank/DDBJ whole genome shotgun (WGS) entry which is preliminary data.</text>
</comment>
<feature type="compositionally biased region" description="Basic and acidic residues" evidence="7">
    <location>
        <begin position="314"/>
        <end position="329"/>
    </location>
</feature>
<feature type="transmembrane region" description="Helical" evidence="8">
    <location>
        <begin position="653"/>
        <end position="673"/>
    </location>
</feature>
<dbReference type="Proteomes" id="UP001156873">
    <property type="component" value="Unassembled WGS sequence"/>
</dbReference>
<keyword evidence="11" id="KW-1185">Reference proteome</keyword>
<evidence type="ECO:0000256" key="5">
    <source>
        <dbReference type="ARBA" id="ARBA00022989"/>
    </source>
</evidence>
<feature type="transmembrane region" description="Helical" evidence="8">
    <location>
        <begin position="28"/>
        <end position="45"/>
    </location>
</feature>
<feature type="region of interest" description="Disordered" evidence="7">
    <location>
        <begin position="293"/>
        <end position="392"/>
    </location>
</feature>
<keyword evidence="6 8" id="KW-0472">Membrane</keyword>
<comment type="subcellular location">
    <subcellularLocation>
        <location evidence="1">Membrane</location>
        <topology evidence="1">Multi-pass membrane protein</topology>
    </subcellularLocation>
</comment>
<protein>
    <submittedName>
        <fullName evidence="10">SLC13 family permease</fullName>
    </submittedName>
</protein>
<gene>
    <name evidence="10" type="ORF">QFW81_02420</name>
</gene>
<dbReference type="Pfam" id="PF03600">
    <property type="entry name" value="CitMHS"/>
    <property type="match status" value="1"/>
</dbReference>
<evidence type="ECO:0000256" key="2">
    <source>
        <dbReference type="ARBA" id="ARBA00022448"/>
    </source>
</evidence>
<feature type="domain" description="RCK C-terminal" evidence="9">
    <location>
        <begin position="383"/>
        <end position="467"/>
    </location>
</feature>
<keyword evidence="2" id="KW-0813">Transport</keyword>